<dbReference type="PANTHER" id="PTHR22803">
    <property type="entry name" value="MANNOSE, PHOSPHOLIPASE, LECTIN RECEPTOR RELATED"/>
    <property type="match status" value="1"/>
</dbReference>
<protein>
    <submittedName>
        <fullName evidence="3">Snaclec agkisacutacin subunit A-like</fullName>
    </submittedName>
</protein>
<dbReference type="SUPFAM" id="SSF56436">
    <property type="entry name" value="C-type lectin-like"/>
    <property type="match status" value="1"/>
</dbReference>
<dbReference type="RefSeq" id="XP_019616063.1">
    <property type="nucleotide sequence ID" value="XM_019760504.1"/>
</dbReference>
<evidence type="ECO:0000259" key="1">
    <source>
        <dbReference type="PROSITE" id="PS50041"/>
    </source>
</evidence>
<organism evidence="2 3">
    <name type="scientific">Branchiostoma belcheri</name>
    <name type="common">Amphioxus</name>
    <dbReference type="NCBI Taxonomy" id="7741"/>
    <lineage>
        <taxon>Eukaryota</taxon>
        <taxon>Metazoa</taxon>
        <taxon>Chordata</taxon>
        <taxon>Cephalochordata</taxon>
        <taxon>Leptocardii</taxon>
        <taxon>Amphioxiformes</taxon>
        <taxon>Branchiostomatidae</taxon>
        <taxon>Branchiostoma</taxon>
    </lineage>
</organism>
<dbReference type="InterPro" id="IPR016187">
    <property type="entry name" value="CTDL_fold"/>
</dbReference>
<proteinExistence type="predicted"/>
<dbReference type="OrthoDB" id="441660at2759"/>
<dbReference type="SMART" id="SM00034">
    <property type="entry name" value="CLECT"/>
    <property type="match status" value="1"/>
</dbReference>
<keyword evidence="2" id="KW-1185">Reference proteome</keyword>
<gene>
    <name evidence="3" type="primary">LOC109463647</name>
</gene>
<feature type="domain" description="C-type lectin" evidence="1">
    <location>
        <begin position="21"/>
        <end position="160"/>
    </location>
</feature>
<dbReference type="AlphaFoldDB" id="A0A6P4XVF0"/>
<evidence type="ECO:0000313" key="2">
    <source>
        <dbReference type="Proteomes" id="UP000515135"/>
    </source>
</evidence>
<dbReference type="InterPro" id="IPR050111">
    <property type="entry name" value="C-type_lectin/snaclec_domain"/>
</dbReference>
<dbReference type="CDD" id="cd00037">
    <property type="entry name" value="CLECT"/>
    <property type="match status" value="1"/>
</dbReference>
<dbReference type="InterPro" id="IPR016186">
    <property type="entry name" value="C-type_lectin-like/link_sf"/>
</dbReference>
<dbReference type="Gene3D" id="3.10.100.10">
    <property type="entry name" value="Mannose-Binding Protein A, subunit A"/>
    <property type="match status" value="1"/>
</dbReference>
<evidence type="ECO:0000313" key="3">
    <source>
        <dbReference type="RefSeq" id="XP_019616063.1"/>
    </source>
</evidence>
<dbReference type="InterPro" id="IPR001304">
    <property type="entry name" value="C-type_lectin-like"/>
</dbReference>
<dbReference type="Pfam" id="PF00059">
    <property type="entry name" value="Lectin_C"/>
    <property type="match status" value="1"/>
</dbReference>
<sequence>MCQSDNPQAFCAPCDSGWTEKNNTCYIVMRGKVNWTAADSHCKQFQANLASIKDADENSLVTSLIGSAPEGRTPLVWIGLKDVKKRRGQKWAWTDGSSFSFANWARGLPSNLNLPKQRKNCVGMYSKNTKGKGLLKKKKKKKKGEWTNAHCSNTFPYICMKPKLMKT</sequence>
<dbReference type="Proteomes" id="UP000515135">
    <property type="component" value="Unplaced"/>
</dbReference>
<name>A0A6P4XVF0_BRABE</name>
<dbReference type="PROSITE" id="PS50041">
    <property type="entry name" value="C_TYPE_LECTIN_2"/>
    <property type="match status" value="1"/>
</dbReference>
<dbReference type="GeneID" id="109463647"/>
<dbReference type="KEGG" id="bbel:109463647"/>
<reference evidence="3" key="1">
    <citation type="submission" date="2025-08" db="UniProtKB">
        <authorList>
            <consortium name="RefSeq"/>
        </authorList>
    </citation>
    <scope>IDENTIFICATION</scope>
    <source>
        <tissue evidence="3">Gonad</tissue>
    </source>
</reference>
<accession>A0A6P4XVF0</accession>